<dbReference type="OMA" id="RFDEKCG"/>
<feature type="region of interest" description="Disordered" evidence="7">
    <location>
        <begin position="235"/>
        <end position="262"/>
    </location>
</feature>
<dbReference type="EMBL" id="GL376603">
    <property type="status" value="NOT_ANNOTATED_CDS"/>
    <property type="molecule type" value="Genomic_DNA"/>
</dbReference>
<evidence type="ECO:0000313" key="8">
    <source>
        <dbReference type="EnsemblProtists" id="PYU1_T003306"/>
    </source>
</evidence>
<reference evidence="9" key="1">
    <citation type="journal article" date="2010" name="Genome Biol.">
        <title>Genome sequence of the necrotrophic plant pathogen Pythium ultimum reveals original pathogenicity mechanisms and effector repertoire.</title>
        <authorList>
            <person name="Levesque C.A."/>
            <person name="Brouwer H."/>
            <person name="Cano L."/>
            <person name="Hamilton J.P."/>
            <person name="Holt C."/>
            <person name="Huitema E."/>
            <person name="Raffaele S."/>
            <person name="Robideau G.P."/>
            <person name="Thines M."/>
            <person name="Win J."/>
            <person name="Zerillo M.M."/>
            <person name="Beakes G.W."/>
            <person name="Boore J.L."/>
            <person name="Busam D."/>
            <person name="Dumas B."/>
            <person name="Ferriera S."/>
            <person name="Fuerstenberg S.I."/>
            <person name="Gachon C.M."/>
            <person name="Gaulin E."/>
            <person name="Govers F."/>
            <person name="Grenville-Briggs L."/>
            <person name="Horner N."/>
            <person name="Hostetler J."/>
            <person name="Jiang R.H."/>
            <person name="Johnson J."/>
            <person name="Krajaejun T."/>
            <person name="Lin H."/>
            <person name="Meijer H.J."/>
            <person name="Moore B."/>
            <person name="Morris P."/>
            <person name="Phuntmart V."/>
            <person name="Puiu D."/>
            <person name="Shetty J."/>
            <person name="Stajich J.E."/>
            <person name="Tripathy S."/>
            <person name="Wawra S."/>
            <person name="van West P."/>
            <person name="Whitty B.R."/>
            <person name="Coutinho P.M."/>
            <person name="Henrissat B."/>
            <person name="Martin F."/>
            <person name="Thomas P.D."/>
            <person name="Tyler B.M."/>
            <person name="De Vries R.P."/>
            <person name="Kamoun S."/>
            <person name="Yandell M."/>
            <person name="Tisserat N."/>
            <person name="Buell C.R."/>
        </authorList>
    </citation>
    <scope>NUCLEOTIDE SEQUENCE</scope>
    <source>
        <strain evidence="9">DAOM:BR144</strain>
    </source>
</reference>
<protein>
    <recommendedName>
        <fullName evidence="6">rRNA biogenesis protein RRP36</fullName>
    </recommendedName>
</protein>
<dbReference type="EnsemblProtists" id="PYU1_T003306">
    <property type="protein sequence ID" value="PYU1_T003306"/>
    <property type="gene ID" value="PYU1_G003297"/>
</dbReference>
<feature type="compositionally biased region" description="Basic and acidic residues" evidence="7">
    <location>
        <begin position="182"/>
        <end position="191"/>
    </location>
</feature>
<dbReference type="GO" id="GO:0030686">
    <property type="term" value="C:90S preribosome"/>
    <property type="evidence" value="ECO:0007669"/>
    <property type="project" value="TreeGrafter"/>
</dbReference>
<dbReference type="eggNOG" id="KOG3190">
    <property type="taxonomic scope" value="Eukaryota"/>
</dbReference>
<comment type="function">
    <text evidence="6">Component of the 90S pre-ribosome involved in the maturation of rRNAs. Required for early cleavages of the pre-RNAs in the 40S ribosomal subunit maturation pathway.</text>
</comment>
<accession>K3WEB5</accession>
<evidence type="ECO:0000256" key="4">
    <source>
        <dbReference type="ARBA" id="ARBA00022552"/>
    </source>
</evidence>
<dbReference type="GO" id="GO:0000462">
    <property type="term" value="P:maturation of SSU-rRNA from tricistronic rRNA transcript (SSU-rRNA, 5.8S rRNA, LSU-rRNA)"/>
    <property type="evidence" value="ECO:0007669"/>
    <property type="project" value="TreeGrafter"/>
</dbReference>
<feature type="compositionally biased region" description="Basic and acidic residues" evidence="7">
    <location>
        <begin position="10"/>
        <end position="23"/>
    </location>
</feature>
<organism evidence="8 9">
    <name type="scientific">Globisporangium ultimum (strain ATCC 200006 / CBS 805.95 / DAOM BR144)</name>
    <name type="common">Pythium ultimum</name>
    <dbReference type="NCBI Taxonomy" id="431595"/>
    <lineage>
        <taxon>Eukaryota</taxon>
        <taxon>Sar</taxon>
        <taxon>Stramenopiles</taxon>
        <taxon>Oomycota</taxon>
        <taxon>Peronosporomycetes</taxon>
        <taxon>Pythiales</taxon>
        <taxon>Pythiaceae</taxon>
        <taxon>Globisporangium</taxon>
    </lineage>
</organism>
<feature type="compositionally biased region" description="Acidic residues" evidence="7">
    <location>
        <begin position="38"/>
        <end position="62"/>
    </location>
</feature>
<evidence type="ECO:0000256" key="2">
    <source>
        <dbReference type="ARBA" id="ARBA00009418"/>
    </source>
</evidence>
<dbReference type="InParanoid" id="K3WEB5"/>
<dbReference type="AlphaFoldDB" id="K3WEB5"/>
<evidence type="ECO:0000256" key="5">
    <source>
        <dbReference type="ARBA" id="ARBA00023242"/>
    </source>
</evidence>
<sequence>MAPLHGAKMRKADARDVPLEERLRQKKNGFAVFPSADASDDEQQSEGDREDEFSNDASDNDDEQPRPAKAPGKASKYGPSVDASETKKKRVSKNHPLEISSKRQVSRFKTVVEVKKKKLVDPRFDSLSGRLNQDLFKKSYAFLDEYKQNELDELKRKLKFAKATTRREELKNEINLRSQELTENKKQEKIKSALTKRKREEREAVESGKNPFYLKRKDKKKLELQTKFQDLQESGRLSKFMAKKRKKNASKDHRWLPTQRKT</sequence>
<keyword evidence="9" id="KW-1185">Reference proteome</keyword>
<keyword evidence="6" id="KW-0687">Ribonucleoprotein</keyword>
<keyword evidence="4 6" id="KW-0698">rRNA processing</keyword>
<dbReference type="GO" id="GO:0005730">
    <property type="term" value="C:nucleolus"/>
    <property type="evidence" value="ECO:0007669"/>
    <property type="project" value="UniProtKB-SubCell"/>
</dbReference>
<reference evidence="9" key="2">
    <citation type="submission" date="2010-04" db="EMBL/GenBank/DDBJ databases">
        <authorList>
            <person name="Buell R."/>
            <person name="Hamilton J."/>
            <person name="Hostetler J."/>
        </authorList>
    </citation>
    <scope>NUCLEOTIDE SEQUENCE [LARGE SCALE GENOMIC DNA]</scope>
    <source>
        <strain evidence="9">DAOM:BR144</strain>
    </source>
</reference>
<dbReference type="Pfam" id="PF06102">
    <property type="entry name" value="RRP36"/>
    <property type="match status" value="1"/>
</dbReference>
<feature type="region of interest" description="Disordered" evidence="7">
    <location>
        <begin position="182"/>
        <end position="218"/>
    </location>
</feature>
<dbReference type="VEuPathDB" id="FungiDB:PYU1_G003297"/>
<comment type="similarity">
    <text evidence="2 6">Belongs to the RRP36 family.</text>
</comment>
<name>K3WEB5_GLOUD</name>
<dbReference type="Proteomes" id="UP000019132">
    <property type="component" value="Unassembled WGS sequence"/>
</dbReference>
<evidence type="ECO:0000313" key="9">
    <source>
        <dbReference type="Proteomes" id="UP000019132"/>
    </source>
</evidence>
<comment type="subunit">
    <text evidence="6">Associates with 90S and pre-40S pre-ribosomal particles.</text>
</comment>
<feature type="region of interest" description="Disordered" evidence="7">
    <location>
        <begin position="1"/>
        <end position="104"/>
    </location>
</feature>
<evidence type="ECO:0000256" key="6">
    <source>
        <dbReference type="RuleBase" id="RU368027"/>
    </source>
</evidence>
<reference evidence="8" key="3">
    <citation type="submission" date="2015-02" db="UniProtKB">
        <authorList>
            <consortium name="EnsemblProtists"/>
        </authorList>
    </citation>
    <scope>IDENTIFICATION</scope>
    <source>
        <strain evidence="8">DAOM BR144</strain>
    </source>
</reference>
<comment type="subcellular location">
    <subcellularLocation>
        <location evidence="1 6">Nucleus</location>
        <location evidence="1 6">Nucleolus</location>
    </subcellularLocation>
</comment>
<evidence type="ECO:0000256" key="7">
    <source>
        <dbReference type="SAM" id="MobiDB-lite"/>
    </source>
</evidence>
<dbReference type="STRING" id="431595.K3WEB5"/>
<evidence type="ECO:0000256" key="3">
    <source>
        <dbReference type="ARBA" id="ARBA00022517"/>
    </source>
</evidence>
<keyword evidence="5 6" id="KW-0539">Nucleus</keyword>
<dbReference type="HOGENOM" id="CLU_048802_4_3_1"/>
<keyword evidence="3 6" id="KW-0690">Ribosome biogenesis</keyword>
<dbReference type="InterPro" id="IPR009292">
    <property type="entry name" value="RRP36"/>
</dbReference>
<proteinExistence type="inferred from homology"/>
<dbReference type="PANTHER" id="PTHR21738">
    <property type="entry name" value="RIBOSOMAL RNA PROCESSING PROTEIN 36 HOMOLOG"/>
    <property type="match status" value="1"/>
</dbReference>
<dbReference type="PANTHER" id="PTHR21738:SF0">
    <property type="entry name" value="RIBOSOMAL RNA PROCESSING PROTEIN 36 HOMOLOG"/>
    <property type="match status" value="1"/>
</dbReference>
<evidence type="ECO:0000256" key="1">
    <source>
        <dbReference type="ARBA" id="ARBA00004604"/>
    </source>
</evidence>